<dbReference type="InterPro" id="IPR007060">
    <property type="entry name" value="FtsL/DivIC"/>
</dbReference>
<proteinExistence type="predicted"/>
<dbReference type="EMBL" id="AP025564">
    <property type="protein sequence ID" value="BDE95479.1"/>
    <property type="molecule type" value="Genomic_DNA"/>
</dbReference>
<protein>
    <recommendedName>
        <fullName evidence="6">Cell division protein FtsB</fullName>
    </recommendedName>
</protein>
<feature type="compositionally biased region" description="Low complexity" evidence="2">
    <location>
        <begin position="37"/>
        <end position="59"/>
    </location>
</feature>
<keyword evidence="3" id="KW-0472">Membrane</keyword>
<evidence type="ECO:0000256" key="1">
    <source>
        <dbReference type="SAM" id="Coils"/>
    </source>
</evidence>
<accession>A0ABN6MBW6</accession>
<name>A0ABN6MBW6_9ACTN</name>
<feature type="compositionally biased region" description="Low complexity" evidence="2">
    <location>
        <begin position="114"/>
        <end position="123"/>
    </location>
</feature>
<gene>
    <name evidence="4" type="ORF">CE91St30_08120</name>
</gene>
<dbReference type="RefSeq" id="WP_244411844.1">
    <property type="nucleotide sequence ID" value="NZ_AP025564.1"/>
</dbReference>
<keyword evidence="1" id="KW-0175">Coiled coil</keyword>
<dbReference type="Pfam" id="PF04977">
    <property type="entry name" value="DivIC"/>
    <property type="match status" value="1"/>
</dbReference>
<sequence length="376" mass="40037">MAAQAKIVSFDEAKTVSGKARPSVAAPKRSASKRPSVKTAAPAKAKASTASAAKQTAPKRGAKSKTTQGSQAKAAKPSSQASKSGLKMPKAAAKPKASASKPKASRPASKDAKAPVASRSASRSRQDSMGRSTKRATFSRAAFDDRGRKGSAAVSVYSGERDEDELDDDVEVKRSRIEKMKRSAAKNKAGKAFTRQFGSGDSDASATGGSRAALYKGEMGKKHKQSTRMQGNPGQSMGASKKRFSGPSLNPRSPKFVASLMVAACLVLSCVFLYPAAKQYYTTVREHDQLQAEYEALQQRNATIQAEVDNLSTEAGIEDRARKEFGWVKEGENAANVYGLDTYEDESTYNKAVTPGSVEAPDTWYSPVLDILFGVE</sequence>
<keyword evidence="5" id="KW-1185">Reference proteome</keyword>
<feature type="coiled-coil region" evidence="1">
    <location>
        <begin position="287"/>
        <end position="314"/>
    </location>
</feature>
<evidence type="ECO:0000313" key="5">
    <source>
        <dbReference type="Proteomes" id="UP001320544"/>
    </source>
</evidence>
<keyword evidence="3" id="KW-0812">Transmembrane</keyword>
<evidence type="ECO:0000256" key="2">
    <source>
        <dbReference type="SAM" id="MobiDB-lite"/>
    </source>
</evidence>
<feature type="compositionally biased region" description="Low complexity" evidence="2">
    <location>
        <begin position="68"/>
        <end position="107"/>
    </location>
</feature>
<organism evidence="4 5">
    <name type="scientific">Raoultibacter timonensis</name>
    <dbReference type="NCBI Taxonomy" id="1907662"/>
    <lineage>
        <taxon>Bacteria</taxon>
        <taxon>Bacillati</taxon>
        <taxon>Actinomycetota</taxon>
        <taxon>Coriobacteriia</taxon>
        <taxon>Eggerthellales</taxon>
        <taxon>Eggerthellaceae</taxon>
        <taxon>Raoultibacter</taxon>
    </lineage>
</organism>
<feature type="region of interest" description="Disordered" evidence="2">
    <location>
        <begin position="1"/>
        <end position="168"/>
    </location>
</feature>
<reference evidence="4 5" key="1">
    <citation type="submission" date="2022-01" db="EMBL/GenBank/DDBJ databases">
        <title>Novel bile acid biosynthetic pathways are enriched in the microbiome of centenarians.</title>
        <authorList>
            <person name="Sato Y."/>
            <person name="Atarashi K."/>
            <person name="Plichta R.D."/>
            <person name="Arai Y."/>
            <person name="Sasajima S."/>
            <person name="Kearney M.S."/>
            <person name="Suda W."/>
            <person name="Takeshita K."/>
            <person name="Sasaki T."/>
            <person name="Okamoto S."/>
            <person name="Skelly N.A."/>
            <person name="Okamura Y."/>
            <person name="Vlamakis H."/>
            <person name="Li Y."/>
            <person name="Tanoue T."/>
            <person name="Takei H."/>
            <person name="Nittono H."/>
            <person name="Narushima S."/>
            <person name="Irie J."/>
            <person name="Itoh H."/>
            <person name="Moriya K."/>
            <person name="Sugiura Y."/>
            <person name="Suematsu M."/>
            <person name="Moritoki N."/>
            <person name="Shibata S."/>
            <person name="Littman R.D."/>
            <person name="Fischbach A.M."/>
            <person name="Uwamino Y."/>
            <person name="Inoue T."/>
            <person name="Honda A."/>
            <person name="Hattori M."/>
            <person name="Murai T."/>
            <person name="Xavier J.R."/>
            <person name="Hirose N."/>
            <person name="Honda K."/>
        </authorList>
    </citation>
    <scope>NUCLEOTIDE SEQUENCE [LARGE SCALE GENOMIC DNA]</scope>
    <source>
        <strain evidence="4 5">CE91-St30</strain>
    </source>
</reference>
<evidence type="ECO:0008006" key="6">
    <source>
        <dbReference type="Google" id="ProtNLM"/>
    </source>
</evidence>
<feature type="compositionally biased region" description="Polar residues" evidence="2">
    <location>
        <begin position="227"/>
        <end position="238"/>
    </location>
</feature>
<keyword evidence="3" id="KW-1133">Transmembrane helix</keyword>
<evidence type="ECO:0000313" key="4">
    <source>
        <dbReference type="EMBL" id="BDE95479.1"/>
    </source>
</evidence>
<evidence type="ECO:0000256" key="3">
    <source>
        <dbReference type="SAM" id="Phobius"/>
    </source>
</evidence>
<feature type="region of interest" description="Disordered" evidence="2">
    <location>
        <begin position="218"/>
        <end position="248"/>
    </location>
</feature>
<feature type="transmembrane region" description="Helical" evidence="3">
    <location>
        <begin position="256"/>
        <end position="277"/>
    </location>
</feature>
<dbReference type="Proteomes" id="UP001320544">
    <property type="component" value="Chromosome"/>
</dbReference>